<dbReference type="Proteomes" id="UP001597478">
    <property type="component" value="Unassembled WGS sequence"/>
</dbReference>
<feature type="region of interest" description="Disordered" evidence="1">
    <location>
        <begin position="38"/>
        <end position="116"/>
    </location>
</feature>
<gene>
    <name evidence="3" type="ORF">ACFS2C_01640</name>
</gene>
<dbReference type="EMBL" id="JBHUOF010000001">
    <property type="protein sequence ID" value="MFD2798093.1"/>
    <property type="molecule type" value="Genomic_DNA"/>
</dbReference>
<feature type="compositionally biased region" description="Pro residues" evidence="1">
    <location>
        <begin position="71"/>
        <end position="81"/>
    </location>
</feature>
<feature type="chain" id="PRO_5047306089" description="Secreted protein" evidence="2">
    <location>
        <begin position="25"/>
        <end position="334"/>
    </location>
</feature>
<feature type="compositionally biased region" description="Low complexity" evidence="1">
    <location>
        <begin position="82"/>
        <end position="103"/>
    </location>
</feature>
<evidence type="ECO:0000256" key="2">
    <source>
        <dbReference type="SAM" id="SignalP"/>
    </source>
</evidence>
<sequence length="334" mass="32832">MLLAVGFAVAAWLTAALLSSAAHAAEPPTAEQIAAEVEREVQEDVSTSLPGDPATAEVPPVLDAAALPPEQADPPTEPTPEPAEAAEPATPAAPAVPDLPAVPGSNGEPDAAPAPSRALLGTLTDTVGTLAGTVTDTLGCITGSLERTTPILDLPAPELRLPPALLPALPVLPTLPSVPTLPEPGDSVGIAVPEGELPGAGLPGPAVPQPDAPDQQTSQPQPARSLPVTVTAADGTPAVPATEPAAPVAPREIVAGGGAAPAGVPAPLPAAPTGTGVTAQVVASAHHDHAGGRAVHGILSWEPTQAQLRLAGTSREHDVDGAGRQAALPTTTPD</sequence>
<feature type="region of interest" description="Disordered" evidence="1">
    <location>
        <begin position="311"/>
        <end position="334"/>
    </location>
</feature>
<protein>
    <recommendedName>
        <fullName evidence="5">Secreted protein</fullName>
    </recommendedName>
</protein>
<accession>A0ABW5W2F7</accession>
<reference evidence="4" key="1">
    <citation type="journal article" date="2019" name="Int. J. Syst. Evol. Microbiol.">
        <title>The Global Catalogue of Microorganisms (GCM) 10K type strain sequencing project: providing services to taxonomists for standard genome sequencing and annotation.</title>
        <authorList>
            <consortium name="The Broad Institute Genomics Platform"/>
            <consortium name="The Broad Institute Genome Sequencing Center for Infectious Disease"/>
            <person name="Wu L."/>
            <person name="Ma J."/>
        </authorList>
    </citation>
    <scope>NUCLEOTIDE SEQUENCE [LARGE SCALE GENOMIC DNA]</scope>
    <source>
        <strain evidence="4">IBRC-M 10906</strain>
    </source>
</reference>
<proteinExistence type="predicted"/>
<evidence type="ECO:0008006" key="5">
    <source>
        <dbReference type="Google" id="ProtNLM"/>
    </source>
</evidence>
<name>A0ABW5W2F7_9PSEU</name>
<keyword evidence="2" id="KW-0732">Signal</keyword>
<keyword evidence="4" id="KW-1185">Reference proteome</keyword>
<dbReference type="RefSeq" id="WP_377478149.1">
    <property type="nucleotide sequence ID" value="NZ_JBHUNT010000001.1"/>
</dbReference>
<organism evidence="3 4">
    <name type="scientific">Prauserella oleivorans</name>
    <dbReference type="NCBI Taxonomy" id="1478153"/>
    <lineage>
        <taxon>Bacteria</taxon>
        <taxon>Bacillati</taxon>
        <taxon>Actinomycetota</taxon>
        <taxon>Actinomycetes</taxon>
        <taxon>Pseudonocardiales</taxon>
        <taxon>Pseudonocardiaceae</taxon>
        <taxon>Prauserella</taxon>
    </lineage>
</organism>
<feature type="compositionally biased region" description="Low complexity" evidence="1">
    <location>
        <begin position="192"/>
        <end position="204"/>
    </location>
</feature>
<feature type="signal peptide" evidence="2">
    <location>
        <begin position="1"/>
        <end position="24"/>
    </location>
</feature>
<feature type="compositionally biased region" description="Low complexity" evidence="1">
    <location>
        <begin position="56"/>
        <end position="70"/>
    </location>
</feature>
<feature type="region of interest" description="Disordered" evidence="1">
    <location>
        <begin position="186"/>
        <end position="225"/>
    </location>
</feature>
<comment type="caution">
    <text evidence="3">The sequence shown here is derived from an EMBL/GenBank/DDBJ whole genome shotgun (WGS) entry which is preliminary data.</text>
</comment>
<evidence type="ECO:0000313" key="3">
    <source>
        <dbReference type="EMBL" id="MFD2798093.1"/>
    </source>
</evidence>
<evidence type="ECO:0000256" key="1">
    <source>
        <dbReference type="SAM" id="MobiDB-lite"/>
    </source>
</evidence>
<evidence type="ECO:0000313" key="4">
    <source>
        <dbReference type="Proteomes" id="UP001597478"/>
    </source>
</evidence>